<name>A0A9P8PTN0_9ASCO</name>
<gene>
    <name evidence="1" type="ORF">OGATHE_000726</name>
</gene>
<comment type="caution">
    <text evidence="1">The sequence shown here is derived from an EMBL/GenBank/DDBJ whole genome shotgun (WGS) entry which is preliminary data.</text>
</comment>
<reference evidence="1" key="2">
    <citation type="submission" date="2021-01" db="EMBL/GenBank/DDBJ databases">
        <authorList>
            <person name="Schikora-Tamarit M.A."/>
        </authorList>
    </citation>
    <scope>NUCLEOTIDE SEQUENCE</scope>
    <source>
        <strain evidence="1">NCAIM Y.01608</strain>
    </source>
</reference>
<evidence type="ECO:0000313" key="2">
    <source>
        <dbReference type="Proteomes" id="UP000788993"/>
    </source>
</evidence>
<dbReference type="Proteomes" id="UP000788993">
    <property type="component" value="Unassembled WGS sequence"/>
</dbReference>
<evidence type="ECO:0000313" key="1">
    <source>
        <dbReference type="EMBL" id="KAH3678071.1"/>
    </source>
</evidence>
<reference evidence="1" key="1">
    <citation type="journal article" date="2021" name="Open Biol.">
        <title>Shared evolutionary footprints suggest mitochondrial oxidative damage underlies multiple complex I losses in fungi.</title>
        <authorList>
            <person name="Schikora-Tamarit M.A."/>
            <person name="Marcet-Houben M."/>
            <person name="Nosek J."/>
            <person name="Gabaldon T."/>
        </authorList>
    </citation>
    <scope>NUCLEOTIDE SEQUENCE</scope>
    <source>
        <strain evidence="1">NCAIM Y.01608</strain>
    </source>
</reference>
<accession>A0A9P8PTN0</accession>
<protein>
    <submittedName>
        <fullName evidence="1">Uncharacterized protein</fullName>
    </submittedName>
</protein>
<sequence>MFGPQCTSPFTNGISISDTLMLSEMLYLIETSDDTSNASPCARTPRLLKKFVNSLLIAEPSPQSSRRSSSRGWTVNSVGIRIGSWRPNLPVLMVATEETLLQPAISTSQLIASAV</sequence>
<proteinExistence type="predicted"/>
<organism evidence="1 2">
    <name type="scientific">Ogataea polymorpha</name>
    <dbReference type="NCBI Taxonomy" id="460523"/>
    <lineage>
        <taxon>Eukaryota</taxon>
        <taxon>Fungi</taxon>
        <taxon>Dikarya</taxon>
        <taxon>Ascomycota</taxon>
        <taxon>Saccharomycotina</taxon>
        <taxon>Pichiomycetes</taxon>
        <taxon>Pichiales</taxon>
        <taxon>Pichiaceae</taxon>
        <taxon>Ogataea</taxon>
    </lineage>
</organism>
<dbReference type="AlphaFoldDB" id="A0A9P8PTN0"/>
<dbReference type="EMBL" id="JAEUBD010000095">
    <property type="protein sequence ID" value="KAH3678071.1"/>
    <property type="molecule type" value="Genomic_DNA"/>
</dbReference>
<keyword evidence="2" id="KW-1185">Reference proteome</keyword>